<dbReference type="Pfam" id="PF05443">
    <property type="entry name" value="ROS_MUCR"/>
    <property type="match status" value="1"/>
</dbReference>
<dbReference type="EMBL" id="SJPM01000020">
    <property type="protein sequence ID" value="TWT89224.1"/>
    <property type="molecule type" value="Genomic_DNA"/>
</dbReference>
<dbReference type="OrthoDB" id="237762at2"/>
<dbReference type="Gene3D" id="1.10.10.1550">
    <property type="entry name" value="ROS/MUCR transcriptional regulator protein"/>
    <property type="match status" value="1"/>
</dbReference>
<evidence type="ECO:0000313" key="2">
    <source>
        <dbReference type="EMBL" id="TWT89224.1"/>
    </source>
</evidence>
<gene>
    <name evidence="2" type="ORF">Pla100_56920</name>
</gene>
<evidence type="ECO:0000256" key="1">
    <source>
        <dbReference type="ARBA" id="ARBA00007031"/>
    </source>
</evidence>
<accession>A0A5C5ZP33</accession>
<evidence type="ECO:0000313" key="3">
    <source>
        <dbReference type="Proteomes" id="UP000316213"/>
    </source>
</evidence>
<dbReference type="Proteomes" id="UP000316213">
    <property type="component" value="Unassembled WGS sequence"/>
</dbReference>
<proteinExistence type="inferred from homology"/>
<name>A0A5C5ZP33_9BACT</name>
<organism evidence="2 3">
    <name type="scientific">Neorhodopirellula pilleata</name>
    <dbReference type="NCBI Taxonomy" id="2714738"/>
    <lineage>
        <taxon>Bacteria</taxon>
        <taxon>Pseudomonadati</taxon>
        <taxon>Planctomycetota</taxon>
        <taxon>Planctomycetia</taxon>
        <taxon>Pirellulales</taxon>
        <taxon>Pirellulaceae</taxon>
        <taxon>Neorhodopirellula</taxon>
    </lineage>
</organism>
<dbReference type="GO" id="GO:0006355">
    <property type="term" value="P:regulation of DNA-templated transcription"/>
    <property type="evidence" value="ECO:0007669"/>
    <property type="project" value="InterPro"/>
</dbReference>
<protein>
    <submittedName>
        <fullName evidence="2">ROS/MUCR transcriptional regulator protein</fullName>
    </submittedName>
</protein>
<dbReference type="AlphaFoldDB" id="A0A5C5ZP33"/>
<dbReference type="GO" id="GO:0003677">
    <property type="term" value="F:DNA binding"/>
    <property type="evidence" value="ECO:0007669"/>
    <property type="project" value="InterPro"/>
</dbReference>
<comment type="similarity">
    <text evidence="1">Belongs to the ros/MucR family.</text>
</comment>
<keyword evidence="3" id="KW-1185">Reference proteome</keyword>
<dbReference type="GO" id="GO:0008270">
    <property type="term" value="F:zinc ion binding"/>
    <property type="evidence" value="ECO:0007669"/>
    <property type="project" value="InterPro"/>
</dbReference>
<dbReference type="InterPro" id="IPR041920">
    <property type="entry name" value="ROS/MUCR_sf"/>
</dbReference>
<dbReference type="RefSeq" id="WP_146581999.1">
    <property type="nucleotide sequence ID" value="NZ_SJPM01000020.1"/>
</dbReference>
<sequence length="631" mass="73208">MNRTQILRRIRKRFTSRKPLNLSAVRRDEPDLIEAVYSLQPYLGWKGVLEEAGIKYGDIRVEVRENVECRICGKRLRLLNAHLTQTHGITPEEYRDDYPNAELASESLREELTGRLHNDPHPDFLEHWEPIYTREYVLDRLHEYARQGYWMNMESIGRIDCSLIAAVNHHVKMDWDSSLRAIGVDPAENRGLVRDDDFTLDDFRRWLGQREQEGLHCTFGQIRLERDSRDRFPPMLTWALRRFGNWRAALVAAGADLSKPIFGGHQFLSERAVKAEIKRLKDADADLSHTAVCLLPQGTQLTSAGIRFFGRWEAALDAARVPKRLRGKRTQYETADDVRQAITARIEHQFPLSPLELYYGSRSDIELWKKSFKHFGSWRKAVAEAGGAAKHIRQARQTPFSTKAKVIAELRRRTAAGQLLARREMSNDEDDKQLYAMATGWFGSWQAAVRASGIDPKTYHEWNLNPKRKYTDPKHVLAAIRRRRREGHPLNARGFTHGDHQDVPLLYTARKLFGTLQKAIDAAGLDYQKIARKHQDYEAMKERTYRTYETKQEVIDEIQRRFRESIPLNYRAVSHGDDSIRDWALITAAKAHFAGDWDRALRVAGIDLKTIQPDWVRQRKSKLKTQRRTTS</sequence>
<comment type="caution">
    <text evidence="2">The sequence shown here is derived from an EMBL/GenBank/DDBJ whole genome shotgun (WGS) entry which is preliminary data.</text>
</comment>
<dbReference type="InterPro" id="IPR008807">
    <property type="entry name" value="ROS_MUCR"/>
</dbReference>
<reference evidence="2 3" key="1">
    <citation type="submission" date="2019-02" db="EMBL/GenBank/DDBJ databases">
        <title>Deep-cultivation of Planctomycetes and their phenomic and genomic characterization uncovers novel biology.</title>
        <authorList>
            <person name="Wiegand S."/>
            <person name="Jogler M."/>
            <person name="Boedeker C."/>
            <person name="Pinto D."/>
            <person name="Vollmers J."/>
            <person name="Rivas-Marin E."/>
            <person name="Kohn T."/>
            <person name="Peeters S.H."/>
            <person name="Heuer A."/>
            <person name="Rast P."/>
            <person name="Oberbeckmann S."/>
            <person name="Bunk B."/>
            <person name="Jeske O."/>
            <person name="Meyerdierks A."/>
            <person name="Storesund J.E."/>
            <person name="Kallscheuer N."/>
            <person name="Luecker S."/>
            <person name="Lage O.M."/>
            <person name="Pohl T."/>
            <person name="Merkel B.J."/>
            <person name="Hornburger P."/>
            <person name="Mueller R.-W."/>
            <person name="Bruemmer F."/>
            <person name="Labrenz M."/>
            <person name="Spormann A.M."/>
            <person name="Op Den Camp H."/>
            <person name="Overmann J."/>
            <person name="Amann R."/>
            <person name="Jetten M.S.M."/>
            <person name="Mascher T."/>
            <person name="Medema M.H."/>
            <person name="Devos D.P."/>
            <person name="Kaster A.-K."/>
            <person name="Ovreas L."/>
            <person name="Rohde M."/>
            <person name="Galperin M.Y."/>
            <person name="Jogler C."/>
        </authorList>
    </citation>
    <scope>NUCLEOTIDE SEQUENCE [LARGE SCALE GENOMIC DNA]</scope>
    <source>
        <strain evidence="2 3">Pla100</strain>
    </source>
</reference>